<feature type="transmembrane region" description="Helical" evidence="1">
    <location>
        <begin position="118"/>
        <end position="137"/>
    </location>
</feature>
<evidence type="ECO:0000313" key="2">
    <source>
        <dbReference type="EMBL" id="KOO68694.1"/>
    </source>
</evidence>
<dbReference type="Proteomes" id="UP000036951">
    <property type="component" value="Unassembled WGS sequence"/>
</dbReference>
<feature type="transmembrane region" description="Helical" evidence="1">
    <location>
        <begin position="242"/>
        <end position="267"/>
    </location>
</feature>
<proteinExistence type="predicted"/>
<feature type="transmembrane region" description="Helical" evidence="1">
    <location>
        <begin position="6"/>
        <end position="32"/>
    </location>
</feature>
<protein>
    <submittedName>
        <fullName evidence="2">Uncharacterized protein</fullName>
    </submittedName>
</protein>
<dbReference type="AlphaFoldDB" id="A0A8E1QZB2"/>
<accession>A0A8E1QZB2</accession>
<keyword evidence="3" id="KW-1185">Reference proteome</keyword>
<evidence type="ECO:0000256" key="1">
    <source>
        <dbReference type="SAM" id="Phobius"/>
    </source>
</evidence>
<feature type="transmembrane region" description="Helical" evidence="1">
    <location>
        <begin position="211"/>
        <end position="230"/>
    </location>
</feature>
<reference evidence="2 3" key="1">
    <citation type="submission" date="2015-06" db="EMBL/GenBank/DDBJ databases">
        <title>Prevotella sp. 109, sp. nov., a novel member of the family Prevotellaceae isolated from human faeces.</title>
        <authorList>
            <person name="Shkoporov A.N."/>
            <person name="Chaplin A.V."/>
            <person name="Kafarskaia L.I."/>
            <person name="Efimov B.A."/>
        </authorList>
    </citation>
    <scope>NUCLEOTIDE SEQUENCE [LARGE SCALE GENOMIC DNA]</scope>
    <source>
        <strain evidence="2 3">109</strain>
    </source>
</reference>
<feature type="transmembrane region" description="Helical" evidence="1">
    <location>
        <begin position="143"/>
        <end position="160"/>
    </location>
</feature>
<feature type="transmembrane region" description="Helical" evidence="1">
    <location>
        <begin position="52"/>
        <end position="69"/>
    </location>
</feature>
<dbReference type="EMBL" id="LFQU01000010">
    <property type="protein sequence ID" value="KOO68694.1"/>
    <property type="molecule type" value="Genomic_DNA"/>
</dbReference>
<name>A0A8E1QZB2_9BACT</name>
<keyword evidence="1" id="KW-0812">Transmembrane</keyword>
<organism evidence="2 3">
    <name type="scientific">Xylanibacter rarus</name>
    <dbReference type="NCBI Taxonomy" id="1676614"/>
    <lineage>
        <taxon>Bacteria</taxon>
        <taxon>Pseudomonadati</taxon>
        <taxon>Bacteroidota</taxon>
        <taxon>Bacteroidia</taxon>
        <taxon>Bacteroidales</taxon>
        <taxon>Prevotellaceae</taxon>
        <taxon>Xylanibacter</taxon>
    </lineage>
</organism>
<keyword evidence="1" id="KW-0472">Membrane</keyword>
<comment type="caution">
    <text evidence="2">The sequence shown here is derived from an EMBL/GenBank/DDBJ whole genome shotgun (WGS) entry which is preliminary data.</text>
</comment>
<feature type="transmembrane region" description="Helical" evidence="1">
    <location>
        <begin position="181"/>
        <end position="205"/>
    </location>
</feature>
<evidence type="ECO:0000313" key="3">
    <source>
        <dbReference type="Proteomes" id="UP000036951"/>
    </source>
</evidence>
<gene>
    <name evidence="2" type="ORF">ACU52_06750</name>
</gene>
<sequence length="285" mass="32217">MLLAAFMFLAIYVLIKTSYSWIMPAAVILCLLCYHNERKDKDFLSQQVKCPALLLMAEYILIGLPFVVIECLRSHYAAAAAVMTTAVLLPKLKTIKMKSVPVPLPFLYKGGLEYIRMFRMYGWFYLLLLIVTVIGALHANIRIGKVALIVWGIVQTMSFASVPQRQELTFYLNYSAFQRHLVLSSVWNAVITAVPFVGIILSFSFSGDNMLFAVFVISGSILYLCNMGMVRHMSFSSASLAVYQLVVLIPLFFFTCFIPLLIVPFVLINVLCCIFLKDNLKNIWS</sequence>
<keyword evidence="1" id="KW-1133">Transmembrane helix</keyword>